<dbReference type="EMBL" id="MPJW01000059">
    <property type="protein sequence ID" value="OLU42405.1"/>
    <property type="molecule type" value="Genomic_DNA"/>
</dbReference>
<sequence>MKFEEMKYSRPNHKAVLAELESIQNRIKNAENYEMFKNAFLDLDDLMQHVDTQANLCYIRHTINTADEFYKQETDYFDEINPVLEEYITQINRAILESDYSKQLREEIPQTWFTKAEFGLKSMSPEIVEDLQNEAKLQSAYQALVASAKIPFEGETYTLASLQKKMADKNREVRKEATKAYWQWFADHEEEIGKIYSDMVDVRTRMAKKLGFENYVPLGYLKMQRLDYDKEDVEKYRENVLKAVVPVCTALYEKQAKSLGYPDFHIPAWDEKIEFVSGNPAPKHSRDEMVQAALKMYQDLSPETGEYFEKMVNQNLMDLDAKPHKAAGGYCTGLNDYKVPFIFANFNGTNSDVETLTHEAGHGFQAYSSRNIVPASVMWPTMESAEIHSMSMEFFTWPWMKDFFEEDTDKYYFSHLGGSVKFIPYGVLVDHFQHEVYEHPEWTHEQRMDCFRRLEKEYLPHKDYEGIDVLERGGWWMRQLHIFMNPFYYIDYTLAQVCALQFWKRLQDQDPKAFEDYKAICELGGTLPFKEIVKKANLKVPFEDGCLDETMDSVSEWFKDRNNADY</sequence>
<reference evidence="8 9" key="1">
    <citation type="submission" date="2016-11" db="EMBL/GenBank/DDBJ databases">
        <title>Description of two novel members of the family Erysipelotrichaceae: Ileibacterium lipovorans gen. nov., sp. nov. and Dubosiella newyorkensis, gen. nov., sp. nov.</title>
        <authorList>
            <person name="Cox L.M."/>
            <person name="Sohn J."/>
            <person name="Tyrrell K.L."/>
            <person name="Citron D.M."/>
            <person name="Lawson P.A."/>
            <person name="Patel N.B."/>
            <person name="Iizumi T."/>
            <person name="Perez-Perez G.I."/>
            <person name="Goldstein E.J."/>
            <person name="Blaser M.J."/>
        </authorList>
    </citation>
    <scope>NUCLEOTIDE SEQUENCE [LARGE SCALE GENOMIC DNA]</scope>
    <source>
        <strain evidence="8 9">NYU-BL-A3</strain>
    </source>
</reference>
<dbReference type="Proteomes" id="UP000186341">
    <property type="component" value="Unassembled WGS sequence"/>
</dbReference>
<keyword evidence="3 6" id="KW-0378">Hydrolase</keyword>
<evidence type="ECO:0000313" key="9">
    <source>
        <dbReference type="Proteomes" id="UP000186341"/>
    </source>
</evidence>
<dbReference type="GeneID" id="82201948"/>
<comment type="caution">
    <text evidence="8">The sequence shown here is derived from an EMBL/GenBank/DDBJ whole genome shotgun (WGS) entry which is preliminary data.</text>
</comment>
<dbReference type="InterPro" id="IPR001567">
    <property type="entry name" value="Pept_M3A_M3B_dom"/>
</dbReference>
<dbReference type="PANTHER" id="PTHR11804:SF28">
    <property type="entry name" value="OLIGOENDOPEPTIDASE F"/>
    <property type="match status" value="1"/>
</dbReference>
<dbReference type="NCBIfam" id="TIGR02289">
    <property type="entry name" value="M3_not_pepF"/>
    <property type="match status" value="1"/>
</dbReference>
<evidence type="ECO:0000256" key="5">
    <source>
        <dbReference type="ARBA" id="ARBA00023049"/>
    </source>
</evidence>
<evidence type="ECO:0000259" key="7">
    <source>
        <dbReference type="Pfam" id="PF01432"/>
    </source>
</evidence>
<evidence type="ECO:0000256" key="4">
    <source>
        <dbReference type="ARBA" id="ARBA00022833"/>
    </source>
</evidence>
<keyword evidence="9" id="KW-1185">Reference proteome</keyword>
<dbReference type="GO" id="GO:0006508">
    <property type="term" value="P:proteolysis"/>
    <property type="evidence" value="ECO:0007669"/>
    <property type="project" value="UniProtKB-KW"/>
</dbReference>
<dbReference type="RefSeq" id="WP_075817798.1">
    <property type="nucleotide sequence ID" value="NZ_CAOUMU010000027.1"/>
</dbReference>
<comment type="similarity">
    <text evidence="6">Belongs to the peptidase M3 family.</text>
</comment>
<dbReference type="Pfam" id="PF01432">
    <property type="entry name" value="Peptidase_M3"/>
    <property type="match status" value="1"/>
</dbReference>
<organism evidence="8 9">
    <name type="scientific">Ileibacterium valens</name>
    <dbReference type="NCBI Taxonomy" id="1862668"/>
    <lineage>
        <taxon>Bacteria</taxon>
        <taxon>Bacillati</taxon>
        <taxon>Bacillota</taxon>
        <taxon>Erysipelotrichia</taxon>
        <taxon>Erysipelotrichales</taxon>
        <taxon>Erysipelotrichaceae</taxon>
        <taxon>Ileibacterium</taxon>
    </lineage>
</organism>
<evidence type="ECO:0000256" key="1">
    <source>
        <dbReference type="ARBA" id="ARBA00022670"/>
    </source>
</evidence>
<dbReference type="CDD" id="cd09606">
    <property type="entry name" value="M3B_PepF"/>
    <property type="match status" value="1"/>
</dbReference>
<evidence type="ECO:0000256" key="2">
    <source>
        <dbReference type="ARBA" id="ARBA00022723"/>
    </source>
</evidence>
<dbReference type="SUPFAM" id="SSF55486">
    <property type="entry name" value="Metalloproteases ('zincins'), catalytic domain"/>
    <property type="match status" value="1"/>
</dbReference>
<keyword evidence="1 6" id="KW-0645">Protease</keyword>
<gene>
    <name evidence="8" type="ORF">BO222_01675</name>
</gene>
<dbReference type="InterPro" id="IPR011976">
    <property type="entry name" value="Pept_M3B_oligopep-rel"/>
</dbReference>
<dbReference type="GO" id="GO:0006518">
    <property type="term" value="P:peptide metabolic process"/>
    <property type="evidence" value="ECO:0007669"/>
    <property type="project" value="TreeGrafter"/>
</dbReference>
<keyword evidence="2 6" id="KW-0479">Metal-binding</keyword>
<comment type="cofactor">
    <cofactor evidence="6">
        <name>Zn(2+)</name>
        <dbReference type="ChEBI" id="CHEBI:29105"/>
    </cofactor>
    <text evidence="6">Binds 1 zinc ion.</text>
</comment>
<name>A0A1U7NIQ7_9FIRM</name>
<dbReference type="GO" id="GO:0046872">
    <property type="term" value="F:metal ion binding"/>
    <property type="evidence" value="ECO:0007669"/>
    <property type="project" value="UniProtKB-UniRule"/>
</dbReference>
<keyword evidence="5 6" id="KW-0482">Metalloprotease</keyword>
<accession>A0A1U7NIQ7</accession>
<feature type="domain" description="Peptidase M3A/M3B catalytic" evidence="7">
    <location>
        <begin position="167"/>
        <end position="549"/>
    </location>
</feature>
<evidence type="ECO:0000256" key="6">
    <source>
        <dbReference type="RuleBase" id="RU003435"/>
    </source>
</evidence>
<evidence type="ECO:0000256" key="3">
    <source>
        <dbReference type="ARBA" id="ARBA00022801"/>
    </source>
</evidence>
<dbReference type="GO" id="GO:0004222">
    <property type="term" value="F:metalloendopeptidase activity"/>
    <property type="evidence" value="ECO:0007669"/>
    <property type="project" value="InterPro"/>
</dbReference>
<dbReference type="OrthoDB" id="9762795at2"/>
<protein>
    <submittedName>
        <fullName evidence="8">M3 family oligoendopeptidase</fullName>
    </submittedName>
</protein>
<dbReference type="InterPro" id="IPR045090">
    <property type="entry name" value="Pept_M3A_M3B"/>
</dbReference>
<proteinExistence type="inferred from homology"/>
<dbReference type="Gene3D" id="1.10.1370.30">
    <property type="match status" value="1"/>
</dbReference>
<keyword evidence="4 6" id="KW-0862">Zinc</keyword>
<dbReference type="PANTHER" id="PTHR11804">
    <property type="entry name" value="PROTEASE M3 THIMET OLIGOPEPTIDASE-RELATED"/>
    <property type="match status" value="1"/>
</dbReference>
<dbReference type="AlphaFoldDB" id="A0A1U7NIQ7"/>
<evidence type="ECO:0000313" key="8">
    <source>
        <dbReference type="EMBL" id="OLU42405.1"/>
    </source>
</evidence>